<reference evidence="2" key="1">
    <citation type="submission" date="2014-09" db="EMBL/GenBank/DDBJ databases">
        <authorList>
            <person name="Sharma Rahul"/>
            <person name="Thines Marco"/>
        </authorList>
    </citation>
    <scope>NUCLEOTIDE SEQUENCE [LARGE SCALE GENOMIC DNA]</scope>
</reference>
<dbReference type="EMBL" id="CCYD01000261">
    <property type="protein sequence ID" value="CEG36992.1"/>
    <property type="molecule type" value="Genomic_DNA"/>
</dbReference>
<dbReference type="AlphaFoldDB" id="A0A0P1A8K1"/>
<accession>A0A0P1A8K1</accession>
<name>A0A0P1A8K1_PLAHL</name>
<dbReference type="Proteomes" id="UP000054928">
    <property type="component" value="Unassembled WGS sequence"/>
</dbReference>
<organism evidence="1 2">
    <name type="scientific">Plasmopara halstedii</name>
    <name type="common">Downy mildew of sunflower</name>
    <dbReference type="NCBI Taxonomy" id="4781"/>
    <lineage>
        <taxon>Eukaryota</taxon>
        <taxon>Sar</taxon>
        <taxon>Stramenopiles</taxon>
        <taxon>Oomycota</taxon>
        <taxon>Peronosporomycetes</taxon>
        <taxon>Peronosporales</taxon>
        <taxon>Peronosporaceae</taxon>
        <taxon>Plasmopara</taxon>
    </lineage>
</organism>
<dbReference type="GeneID" id="36399513"/>
<proteinExistence type="predicted"/>
<evidence type="ECO:0000313" key="2">
    <source>
        <dbReference type="Proteomes" id="UP000054928"/>
    </source>
</evidence>
<dbReference type="RefSeq" id="XP_024573361.1">
    <property type="nucleotide sequence ID" value="XM_024722268.1"/>
</dbReference>
<sequence>MGNVYIYQSGLHIPFTLHHHDFTTLLTSLTLGEASSEIVSNSTAKFNAQDSAWKGVLAADTTVHLSRYGNKEPYIEADKVNLEGPSLKIDNDGLLKSQCENRLSQMSWVTGPRAGL</sequence>
<evidence type="ECO:0000313" key="1">
    <source>
        <dbReference type="EMBL" id="CEG36992.1"/>
    </source>
</evidence>
<protein>
    <submittedName>
        <fullName evidence="1">Uncharacterized protein</fullName>
    </submittedName>
</protein>
<keyword evidence="2" id="KW-1185">Reference proteome</keyword>